<dbReference type="Gene3D" id="1.10.10.10">
    <property type="entry name" value="Winged helix-like DNA-binding domain superfamily/Winged helix DNA-binding domain"/>
    <property type="match status" value="1"/>
</dbReference>
<dbReference type="SUPFAM" id="SSF88659">
    <property type="entry name" value="Sigma3 and sigma4 domains of RNA polymerase sigma factors"/>
    <property type="match status" value="1"/>
</dbReference>
<dbReference type="RefSeq" id="WP_130346148.1">
    <property type="nucleotide sequence ID" value="NZ_SGWQ01000008.1"/>
</dbReference>
<proteinExistence type="inferred from homology"/>
<dbReference type="GO" id="GO:0016987">
    <property type="term" value="F:sigma factor activity"/>
    <property type="evidence" value="ECO:0007669"/>
    <property type="project" value="UniProtKB-KW"/>
</dbReference>
<protein>
    <submittedName>
        <fullName evidence="8">RNA polymerase sigma-70 factor (ECF subfamily)</fullName>
    </submittedName>
</protein>
<evidence type="ECO:0000259" key="7">
    <source>
        <dbReference type="Pfam" id="PF08281"/>
    </source>
</evidence>
<keyword evidence="2" id="KW-0805">Transcription regulation</keyword>
<dbReference type="InterPro" id="IPR014284">
    <property type="entry name" value="RNA_pol_sigma-70_dom"/>
</dbReference>
<dbReference type="Pfam" id="PF08281">
    <property type="entry name" value="Sigma70_r4_2"/>
    <property type="match status" value="1"/>
</dbReference>
<evidence type="ECO:0000256" key="4">
    <source>
        <dbReference type="ARBA" id="ARBA00023163"/>
    </source>
</evidence>
<dbReference type="InterPro" id="IPR013325">
    <property type="entry name" value="RNA_pol_sigma_r2"/>
</dbReference>
<comment type="similarity">
    <text evidence="1">Belongs to the sigma-70 factor family. ECF subfamily.</text>
</comment>
<comment type="caution">
    <text evidence="8">The sequence shown here is derived from an EMBL/GenBank/DDBJ whole genome shotgun (WGS) entry which is preliminary data.</text>
</comment>
<organism evidence="8 9">
    <name type="scientific">Herbihabitans rhizosphaerae</name>
    <dbReference type="NCBI Taxonomy" id="1872711"/>
    <lineage>
        <taxon>Bacteria</taxon>
        <taxon>Bacillati</taxon>
        <taxon>Actinomycetota</taxon>
        <taxon>Actinomycetes</taxon>
        <taxon>Pseudonocardiales</taxon>
        <taxon>Pseudonocardiaceae</taxon>
        <taxon>Herbihabitans</taxon>
    </lineage>
</organism>
<feature type="domain" description="RNA polymerase sigma factor 70 region 4 type 2" evidence="7">
    <location>
        <begin position="120"/>
        <end position="171"/>
    </location>
</feature>
<evidence type="ECO:0000256" key="1">
    <source>
        <dbReference type="ARBA" id="ARBA00010641"/>
    </source>
</evidence>
<dbReference type="InterPro" id="IPR007627">
    <property type="entry name" value="RNA_pol_sigma70_r2"/>
</dbReference>
<dbReference type="EMBL" id="SGWQ01000008">
    <property type="protein sequence ID" value="RZS34684.1"/>
    <property type="molecule type" value="Genomic_DNA"/>
</dbReference>
<keyword evidence="9" id="KW-1185">Reference proteome</keyword>
<dbReference type="GO" id="GO:0003677">
    <property type="term" value="F:DNA binding"/>
    <property type="evidence" value="ECO:0007669"/>
    <property type="project" value="InterPro"/>
</dbReference>
<evidence type="ECO:0000313" key="8">
    <source>
        <dbReference type="EMBL" id="RZS34684.1"/>
    </source>
</evidence>
<dbReference type="InterPro" id="IPR013324">
    <property type="entry name" value="RNA_pol_sigma_r3/r4-like"/>
</dbReference>
<evidence type="ECO:0000256" key="3">
    <source>
        <dbReference type="ARBA" id="ARBA00023082"/>
    </source>
</evidence>
<dbReference type="PANTHER" id="PTHR43133">
    <property type="entry name" value="RNA POLYMERASE ECF-TYPE SIGMA FACTO"/>
    <property type="match status" value="1"/>
</dbReference>
<evidence type="ECO:0000313" key="9">
    <source>
        <dbReference type="Proteomes" id="UP000294257"/>
    </source>
</evidence>
<dbReference type="GO" id="GO:0006352">
    <property type="term" value="P:DNA-templated transcription initiation"/>
    <property type="evidence" value="ECO:0007669"/>
    <property type="project" value="InterPro"/>
</dbReference>
<dbReference type="Gene3D" id="1.10.1740.10">
    <property type="match status" value="1"/>
</dbReference>
<name>A0A4Q7KJA5_9PSEU</name>
<sequence>MKRKQAPDRTALEAFERIYRDHVTDVTRYFARRCVDPHLVADLTSDTFVRAITSFATFDASKGSAKSWLIGIARRSFAAHLEAANRGSELARRAGGRRELDGDQLDELIQRIDAERPGRALLAGLAELSDVDREAVELVDLSGLEPREAAALLGLRTGAMRTRLSRARGRLRRAAKENPVTPTQEAYAHE</sequence>
<gene>
    <name evidence="8" type="ORF">EV193_10832</name>
</gene>
<dbReference type="Pfam" id="PF04542">
    <property type="entry name" value="Sigma70_r2"/>
    <property type="match status" value="1"/>
</dbReference>
<dbReference type="PANTHER" id="PTHR43133:SF25">
    <property type="entry name" value="RNA POLYMERASE SIGMA FACTOR RFAY-RELATED"/>
    <property type="match status" value="1"/>
</dbReference>
<keyword evidence="3" id="KW-0731">Sigma factor</keyword>
<evidence type="ECO:0000256" key="5">
    <source>
        <dbReference type="SAM" id="MobiDB-lite"/>
    </source>
</evidence>
<reference evidence="8 9" key="1">
    <citation type="submission" date="2019-02" db="EMBL/GenBank/DDBJ databases">
        <title>Genomic Encyclopedia of Type Strains, Phase IV (KMG-IV): sequencing the most valuable type-strain genomes for metagenomic binning, comparative biology and taxonomic classification.</title>
        <authorList>
            <person name="Goeker M."/>
        </authorList>
    </citation>
    <scope>NUCLEOTIDE SEQUENCE [LARGE SCALE GENOMIC DNA]</scope>
    <source>
        <strain evidence="8 9">DSM 101727</strain>
    </source>
</reference>
<evidence type="ECO:0000259" key="6">
    <source>
        <dbReference type="Pfam" id="PF04542"/>
    </source>
</evidence>
<feature type="domain" description="RNA polymerase sigma-70 region 2" evidence="6">
    <location>
        <begin position="18"/>
        <end position="86"/>
    </location>
</feature>
<evidence type="ECO:0000256" key="2">
    <source>
        <dbReference type="ARBA" id="ARBA00023015"/>
    </source>
</evidence>
<dbReference type="AlphaFoldDB" id="A0A4Q7KJA5"/>
<dbReference type="InterPro" id="IPR013249">
    <property type="entry name" value="RNA_pol_sigma70_r4_t2"/>
</dbReference>
<accession>A0A4Q7KJA5</accession>
<dbReference type="OrthoDB" id="5243867at2"/>
<dbReference type="SUPFAM" id="SSF88946">
    <property type="entry name" value="Sigma2 domain of RNA polymerase sigma factors"/>
    <property type="match status" value="1"/>
</dbReference>
<dbReference type="InterPro" id="IPR039425">
    <property type="entry name" value="RNA_pol_sigma-70-like"/>
</dbReference>
<dbReference type="NCBIfam" id="TIGR02937">
    <property type="entry name" value="sigma70-ECF"/>
    <property type="match status" value="1"/>
</dbReference>
<keyword evidence="4" id="KW-0804">Transcription</keyword>
<dbReference type="InterPro" id="IPR036388">
    <property type="entry name" value="WH-like_DNA-bd_sf"/>
</dbReference>
<dbReference type="Proteomes" id="UP000294257">
    <property type="component" value="Unassembled WGS sequence"/>
</dbReference>
<feature type="region of interest" description="Disordered" evidence="5">
    <location>
        <begin position="168"/>
        <end position="190"/>
    </location>
</feature>